<dbReference type="InterPro" id="IPR044063">
    <property type="entry name" value="ZF_RING_GID"/>
</dbReference>
<reference evidence="4 5" key="1">
    <citation type="submission" date="2015-04" db="EMBL/GenBank/DDBJ databases">
        <authorList>
            <person name="Syromyatnikov M.Y."/>
            <person name="Popov V.N."/>
        </authorList>
    </citation>
    <scope>NUCLEOTIDE SEQUENCE [LARGE SCALE GENOMIC DNA]</scope>
</reference>
<dbReference type="Pfam" id="PF10607">
    <property type="entry name" value="CTLH"/>
    <property type="match status" value="1"/>
</dbReference>
<dbReference type="Pfam" id="PF14745">
    <property type="entry name" value="WASH-4_N"/>
    <property type="match status" value="1"/>
</dbReference>
<dbReference type="SMART" id="SM00757">
    <property type="entry name" value="CRA"/>
    <property type="match status" value="1"/>
</dbReference>
<dbReference type="PROSITE" id="PS50897">
    <property type="entry name" value="CTLH"/>
    <property type="match status" value="1"/>
</dbReference>
<dbReference type="InterPro" id="IPR006594">
    <property type="entry name" value="LisH"/>
</dbReference>
<keyword evidence="1" id="KW-0862">Zinc</keyword>
<dbReference type="GO" id="GO:0007032">
    <property type="term" value="P:endosome organization"/>
    <property type="evidence" value="ECO:0007669"/>
    <property type="project" value="TreeGrafter"/>
</dbReference>
<accession>A0A1J1J161</accession>
<dbReference type="OrthoDB" id="1933455at2759"/>
<sequence length="1474" mass="171299">CIGNYYRVIFFKKLLFLKSVKIRFLGKVNIKFASKMTEIKSIEHPTLKVPYEILNKKFRITQKTLDRELNAILQNAASELEKGLENTQSPPIVGNIAKLIDGVVEKLHILKRKAEESISEELSAGYVCKRRIEHLRQNVKPVSLQRDVPEEDPEESQITLAAENQWKKIRLNRLIVEHFLRLGYYDTAEILANRCGIREITNIDIFHITREVEKDLSQHNTMKCIMWCIDNKSKLRKINSDIEFKLRQQEFIELIRNDQRMTAVKHAQKYFPAFEQDQLNEIKKCMALLAFPIDTELEPYKSMLDIKRWDDLLVNFRLENYRLFQIPTQSVLSVAVQTGLSALKTPQCYSKNSKNSSCPVCQPQISEIAEPLPFSHCAQSRLICRVTKKPLNENNQPMVLPNGYVVGELALSEITKDNGTVVCPFTNEVWKDPKIDKVFVIKILLVFFHLGSEAKRLNEKSKIIIKKLILIEDEITSNNNSDLTPEEATNNVIVKFSYALEDLLNMKFLIQNSIFLSVNVIHQFSALFSMEKYFCITTSSCFPSNLDDIGMLMKNLIVLDELFRSSEYSVYLNHYGVFISEQEETIDGDILRNLQNTLHELSLLLEGNIFRIAIDNLIALKGKIKPKSQKKLESFMLVYIKNLINAINMYESDISELTEVDEIIKLNVFLVIYQNLFNNCDPKTFRLALEINAKFCAIPIYNIIWNGKEFIKKYIPNYKFTMDIPKTQQNYMSQKVQTLSKEATFMYASQISLWIIHMQKESQIGNADINEKTLQHRCELFYQGLVVAGQISFVIKTVINLHMKFAITMPKHLVPIIYKLIEYLKIIKNTFNLHSFFIAESIGFVFQFLQFHALNVIGACKKKVMTEAKKEKKFDLSSSLVLVEKLLYGTVSVDRLNAISMTLNLTEPVKSFGNEYLGRLLKLLDHMMILAQMKTNLETLCEPSFLFWHQNLLSAYFKQLLDQSLNQKKVSFILQLSNECLDDVKDIQLENVQSFHSFVRKEFEDKIIQKLCNEIEINLRLDFHSNLQIDKFNPFDTNNNITIEDRRSLVNLRPILIKHDYISIRDHVEHYLSKMFYNLTTISLKDWKTYGEMRFLAERKYSLETINDHLPTQTLDHGLDVLEIMKNIHIFVNCYNYNLNNQVFVEQSSKNQHLNTVNIKNIANSLRTHGFGIVNTAVNYVYQFLRKKFFTFSQFIFDDRIKSRLAKDLKSHRESCMEDGQKYNYDRANSFNRDIKKLGLTDTGESLLDQFRKLITQIGNSMGYIRMIRSGMNHVGAQASVCLPNLDEEMEFVALCKEDELSATAIKAAEHLEEDIQQLSKSYEEGMLFFKLLVKTFTPFFKNPKNDHLKNFFIIVPALTINYIEHILMAKDKLNKKNKEGALFTDDGFPMGLIYILKLLDQITDFNALNWYQSVVAKIAMKRSKIMQQKSKVSDSDEKLLQTLLLSEKQLNAFKMEFELLFYNISSAKIFFQN</sequence>
<dbReference type="GO" id="GO:0071203">
    <property type="term" value="C:WASH complex"/>
    <property type="evidence" value="ECO:0007669"/>
    <property type="project" value="InterPro"/>
</dbReference>
<dbReference type="GO" id="GO:0005768">
    <property type="term" value="C:endosome"/>
    <property type="evidence" value="ECO:0007669"/>
    <property type="project" value="TreeGrafter"/>
</dbReference>
<dbReference type="InterPro" id="IPR027307">
    <property type="entry name" value="WASH7"/>
</dbReference>
<dbReference type="InterPro" id="IPR013144">
    <property type="entry name" value="CRA_dom"/>
</dbReference>
<dbReference type="GO" id="GO:0008270">
    <property type="term" value="F:zinc ion binding"/>
    <property type="evidence" value="ECO:0007669"/>
    <property type="project" value="UniProtKB-KW"/>
</dbReference>
<dbReference type="PANTHER" id="PTHR31409:SF0">
    <property type="entry name" value="WASH COMPLEX SUBUNIT 4"/>
    <property type="match status" value="1"/>
</dbReference>
<evidence type="ECO:0000313" key="4">
    <source>
        <dbReference type="EMBL" id="CRL06189.1"/>
    </source>
</evidence>
<organism evidence="4 5">
    <name type="scientific">Clunio marinus</name>
    <dbReference type="NCBI Taxonomy" id="568069"/>
    <lineage>
        <taxon>Eukaryota</taxon>
        <taxon>Metazoa</taxon>
        <taxon>Ecdysozoa</taxon>
        <taxon>Arthropoda</taxon>
        <taxon>Hexapoda</taxon>
        <taxon>Insecta</taxon>
        <taxon>Pterygota</taxon>
        <taxon>Neoptera</taxon>
        <taxon>Endopterygota</taxon>
        <taxon>Diptera</taxon>
        <taxon>Nematocera</taxon>
        <taxon>Chironomoidea</taxon>
        <taxon>Chironomidae</taxon>
        <taxon>Clunio</taxon>
    </lineage>
</organism>
<dbReference type="InterPro" id="IPR006595">
    <property type="entry name" value="CTLH_C"/>
</dbReference>
<evidence type="ECO:0000256" key="1">
    <source>
        <dbReference type="PROSITE-ProRule" id="PRU01215"/>
    </source>
</evidence>
<protein>
    <submittedName>
        <fullName evidence="4">CLUMA_CG018932, isoform A</fullName>
    </submittedName>
</protein>
<dbReference type="PROSITE" id="PS51867">
    <property type="entry name" value="ZF_RING_GID"/>
    <property type="match status" value="1"/>
</dbReference>
<dbReference type="InterPro" id="IPR028282">
    <property type="entry name" value="WASH-7_central"/>
</dbReference>
<proteinExistence type="predicted"/>
<dbReference type="PROSITE" id="PS50896">
    <property type="entry name" value="LISH"/>
    <property type="match status" value="1"/>
</dbReference>
<dbReference type="Pfam" id="PF14746">
    <property type="entry name" value="WASH-7_C"/>
    <property type="match status" value="1"/>
</dbReference>
<dbReference type="InterPro" id="IPR024964">
    <property type="entry name" value="CTLH/CRA"/>
</dbReference>
<name>A0A1J1J161_9DIPT</name>
<dbReference type="CDD" id="cd16659">
    <property type="entry name" value="RING-Ubox_Emp"/>
    <property type="match status" value="1"/>
</dbReference>
<dbReference type="PANTHER" id="PTHR31409">
    <property type="entry name" value="WASH COMPLEX SUBUNIT 4"/>
    <property type="match status" value="1"/>
</dbReference>
<dbReference type="InterPro" id="IPR028283">
    <property type="entry name" value="WASH-7_C"/>
</dbReference>
<dbReference type="SMART" id="SM00668">
    <property type="entry name" value="CTLH"/>
    <property type="match status" value="1"/>
</dbReference>
<dbReference type="EMBL" id="CVRI01000066">
    <property type="protein sequence ID" value="CRL06189.1"/>
    <property type="molecule type" value="Genomic_DNA"/>
</dbReference>
<evidence type="ECO:0000313" key="5">
    <source>
        <dbReference type="Proteomes" id="UP000183832"/>
    </source>
</evidence>
<evidence type="ECO:0000259" key="3">
    <source>
        <dbReference type="PROSITE" id="PS51867"/>
    </source>
</evidence>
<dbReference type="GO" id="GO:0061630">
    <property type="term" value="F:ubiquitin protein ligase activity"/>
    <property type="evidence" value="ECO:0007669"/>
    <property type="project" value="InterPro"/>
</dbReference>
<dbReference type="InterPro" id="IPR028191">
    <property type="entry name" value="WASH-4_N"/>
</dbReference>
<feature type="domain" description="CTLH" evidence="2">
    <location>
        <begin position="205"/>
        <end position="262"/>
    </location>
</feature>
<dbReference type="Proteomes" id="UP000183832">
    <property type="component" value="Unassembled WGS sequence"/>
</dbReference>
<feature type="zinc finger region" description="RING-Gid-type" evidence="1">
    <location>
        <begin position="358"/>
        <end position="426"/>
    </location>
</feature>
<feature type="non-terminal residue" evidence="4">
    <location>
        <position position="1"/>
    </location>
</feature>
<keyword evidence="1" id="KW-0479">Metal-binding</keyword>
<evidence type="ECO:0000259" key="2">
    <source>
        <dbReference type="PROSITE" id="PS50897"/>
    </source>
</evidence>
<dbReference type="STRING" id="568069.A0A1J1J161"/>
<keyword evidence="5" id="KW-1185">Reference proteome</keyword>
<feature type="domain" description="RING-Gid-type" evidence="3">
    <location>
        <begin position="358"/>
        <end position="426"/>
    </location>
</feature>
<gene>
    <name evidence="4" type="ORF">CLUMA_CG018932</name>
</gene>
<dbReference type="GO" id="GO:0016197">
    <property type="term" value="P:endosomal transport"/>
    <property type="evidence" value="ECO:0007669"/>
    <property type="project" value="TreeGrafter"/>
</dbReference>
<keyword evidence="1" id="KW-0863">Zinc-finger</keyword>
<dbReference type="Pfam" id="PF14744">
    <property type="entry name" value="WASH-7_mid"/>
    <property type="match status" value="1"/>
</dbReference>